<dbReference type="Proteomes" id="UP000075714">
    <property type="component" value="Unassembled WGS sequence"/>
</dbReference>
<dbReference type="EMBL" id="LSYV01000002">
    <property type="protein sequence ID" value="KXZ56230.1"/>
    <property type="molecule type" value="Genomic_DNA"/>
</dbReference>
<keyword evidence="1" id="KW-0732">Signal</keyword>
<evidence type="ECO:0000313" key="3">
    <source>
        <dbReference type="Proteomes" id="UP000075714"/>
    </source>
</evidence>
<evidence type="ECO:0000313" key="2">
    <source>
        <dbReference type="EMBL" id="KXZ56230.1"/>
    </source>
</evidence>
<dbReference type="AlphaFoldDB" id="A0A150H3U1"/>
<evidence type="ECO:0008006" key="4">
    <source>
        <dbReference type="Google" id="ProtNLM"/>
    </source>
</evidence>
<keyword evidence="3" id="KW-1185">Reference proteome</keyword>
<protein>
    <recommendedName>
        <fullName evidence="4">Bifunctional inhibitor/plant lipid transfer protein/seed storage helical domain-containing protein</fullName>
    </recommendedName>
</protein>
<gene>
    <name evidence="2" type="ORF">GPECTOR_1g20</name>
</gene>
<comment type="caution">
    <text evidence="2">The sequence shown here is derived from an EMBL/GenBank/DDBJ whole genome shotgun (WGS) entry which is preliminary data.</text>
</comment>
<proteinExistence type="predicted"/>
<name>A0A150H3U1_GONPE</name>
<organism evidence="2 3">
    <name type="scientific">Gonium pectorale</name>
    <name type="common">Green alga</name>
    <dbReference type="NCBI Taxonomy" id="33097"/>
    <lineage>
        <taxon>Eukaryota</taxon>
        <taxon>Viridiplantae</taxon>
        <taxon>Chlorophyta</taxon>
        <taxon>core chlorophytes</taxon>
        <taxon>Chlorophyceae</taxon>
        <taxon>CS clade</taxon>
        <taxon>Chlamydomonadales</taxon>
        <taxon>Volvocaceae</taxon>
        <taxon>Gonium</taxon>
    </lineage>
</organism>
<evidence type="ECO:0000256" key="1">
    <source>
        <dbReference type="SAM" id="SignalP"/>
    </source>
</evidence>
<reference evidence="3" key="1">
    <citation type="journal article" date="2016" name="Nat. Commun.">
        <title>The Gonium pectorale genome demonstrates co-option of cell cycle regulation during the evolution of multicellularity.</title>
        <authorList>
            <person name="Hanschen E.R."/>
            <person name="Marriage T.N."/>
            <person name="Ferris P.J."/>
            <person name="Hamaji T."/>
            <person name="Toyoda A."/>
            <person name="Fujiyama A."/>
            <person name="Neme R."/>
            <person name="Noguchi H."/>
            <person name="Minakuchi Y."/>
            <person name="Suzuki M."/>
            <person name="Kawai-Toyooka H."/>
            <person name="Smith D.R."/>
            <person name="Sparks H."/>
            <person name="Anderson J."/>
            <person name="Bakaric R."/>
            <person name="Luria V."/>
            <person name="Karger A."/>
            <person name="Kirschner M.W."/>
            <person name="Durand P.M."/>
            <person name="Michod R.E."/>
            <person name="Nozaki H."/>
            <person name="Olson B.J."/>
        </authorList>
    </citation>
    <scope>NUCLEOTIDE SEQUENCE [LARGE SCALE GENOMIC DNA]</scope>
    <source>
        <strain evidence="3">NIES-2863</strain>
    </source>
</reference>
<sequence length="130" mass="13607">MPRRRVPAPRRPATLGARAAAALVLVLVIALSSPHVSGKSGNAAGGVAGYVDEADCVVAYRKRDCPYVAEFKHCAIQSPIPARCCLKLAPLVPYTACLQIPKYWALADGVLAPNVTVDRVLQDCVGLAGG</sequence>
<accession>A0A150H3U1</accession>
<feature type="chain" id="PRO_5007562436" description="Bifunctional inhibitor/plant lipid transfer protein/seed storage helical domain-containing protein" evidence="1">
    <location>
        <begin position="39"/>
        <end position="130"/>
    </location>
</feature>
<feature type="signal peptide" evidence="1">
    <location>
        <begin position="1"/>
        <end position="38"/>
    </location>
</feature>